<dbReference type="PANTHER" id="PTHR11588">
    <property type="entry name" value="TUBULIN"/>
    <property type="match status" value="1"/>
</dbReference>
<dbReference type="SUPFAM" id="SSF52490">
    <property type="entry name" value="Tubulin nucleotide-binding domain-like"/>
    <property type="match status" value="1"/>
</dbReference>
<dbReference type="InterPro" id="IPR002452">
    <property type="entry name" value="Alpha_tubulin"/>
</dbReference>
<comment type="catalytic activity">
    <reaction evidence="12">
        <text>GTP + H2O = GDP + phosphate + H(+)</text>
        <dbReference type="Rhea" id="RHEA:19669"/>
        <dbReference type="ChEBI" id="CHEBI:15377"/>
        <dbReference type="ChEBI" id="CHEBI:15378"/>
        <dbReference type="ChEBI" id="CHEBI:37565"/>
        <dbReference type="ChEBI" id="CHEBI:43474"/>
        <dbReference type="ChEBI" id="CHEBI:58189"/>
    </reaction>
    <physiologicalReaction direction="left-to-right" evidence="12">
        <dbReference type="Rhea" id="RHEA:19670"/>
    </physiologicalReaction>
</comment>
<comment type="function">
    <text evidence="13">Tubulin is the major constituent of microtubules, a cylinder consisting of laterally associated linear protofilaments composed of alpha- and beta-tubulin heterodimers. Microtubules grow by the addition of GTP-tubulin dimers to the microtubule end, where a stabilizing cap forms. Below the cap, tubulin dimers are in GDP-bound state, owing to GTPase activity of alpha-tubulin.</text>
</comment>
<keyword evidence="10 13" id="KW-0342">GTP-binding</keyword>
<evidence type="ECO:0000256" key="2">
    <source>
        <dbReference type="ARBA" id="ARBA00004245"/>
    </source>
</evidence>
<keyword evidence="4" id="KW-0963">Cytoplasm</keyword>
<evidence type="ECO:0000256" key="9">
    <source>
        <dbReference type="ARBA" id="ARBA00022842"/>
    </source>
</evidence>
<keyword evidence="5 13" id="KW-0493">Microtubule</keyword>
<dbReference type="InterPro" id="IPR008280">
    <property type="entry name" value="Tub_FtsZ_C"/>
</dbReference>
<keyword evidence="7 13" id="KW-0547">Nucleotide-binding</keyword>
<dbReference type="Gene3D" id="1.10.287.600">
    <property type="entry name" value="Helix hairpin bin"/>
    <property type="match status" value="1"/>
</dbReference>
<dbReference type="FunFam" id="1.10.287.600:FF:000005">
    <property type="entry name" value="Tubulin alpha chain"/>
    <property type="match status" value="1"/>
</dbReference>
<dbReference type="GO" id="GO:0016787">
    <property type="term" value="F:hydrolase activity"/>
    <property type="evidence" value="ECO:0007669"/>
    <property type="project" value="UniProtKB-KW"/>
</dbReference>
<protein>
    <recommendedName>
        <fullName evidence="13">Tubulin alpha chain</fullName>
    </recommendedName>
</protein>
<dbReference type="AlphaFoldDB" id="A0AAX6SJ90"/>
<accession>A0AAX6SJ90</accession>
<organism evidence="15 16">
    <name type="scientific">Heterocephalus glaber</name>
    <name type="common">Naked mole rat</name>
    <dbReference type="NCBI Taxonomy" id="10181"/>
    <lineage>
        <taxon>Eukaryota</taxon>
        <taxon>Metazoa</taxon>
        <taxon>Chordata</taxon>
        <taxon>Craniata</taxon>
        <taxon>Vertebrata</taxon>
        <taxon>Euteleostomi</taxon>
        <taxon>Mammalia</taxon>
        <taxon>Eutheria</taxon>
        <taxon>Euarchontoglires</taxon>
        <taxon>Glires</taxon>
        <taxon>Rodentia</taxon>
        <taxon>Hystricomorpha</taxon>
        <taxon>Bathyergidae</taxon>
        <taxon>Heterocephalus</taxon>
    </lineage>
</organism>
<evidence type="ECO:0000256" key="6">
    <source>
        <dbReference type="ARBA" id="ARBA00022723"/>
    </source>
</evidence>
<dbReference type="GeneID" id="101710474"/>
<evidence type="ECO:0000256" key="1">
    <source>
        <dbReference type="ARBA" id="ARBA00001946"/>
    </source>
</evidence>
<proteinExistence type="inferred from homology"/>
<dbReference type="PRINTS" id="PR01162">
    <property type="entry name" value="ALPHATUBULIN"/>
</dbReference>
<evidence type="ECO:0000256" key="11">
    <source>
        <dbReference type="ARBA" id="ARBA00023212"/>
    </source>
</evidence>
<dbReference type="PROSITE" id="PS00227">
    <property type="entry name" value="TUBULIN"/>
    <property type="match status" value="1"/>
</dbReference>
<comment type="subcellular location">
    <subcellularLocation>
        <location evidence="2">Cytoplasm</location>
        <location evidence="2">Cytoskeleton</location>
    </subcellularLocation>
</comment>
<evidence type="ECO:0000313" key="16">
    <source>
        <dbReference type="RefSeq" id="XP_021107920.1"/>
    </source>
</evidence>
<dbReference type="InterPro" id="IPR017975">
    <property type="entry name" value="Tubulin_CS"/>
</dbReference>
<dbReference type="InterPro" id="IPR023123">
    <property type="entry name" value="Tubulin_C"/>
</dbReference>
<dbReference type="Gene3D" id="3.40.50.1440">
    <property type="entry name" value="Tubulin/FtsZ, GTPase domain"/>
    <property type="match status" value="1"/>
</dbReference>
<evidence type="ECO:0000256" key="13">
    <source>
        <dbReference type="RuleBase" id="RU000352"/>
    </source>
</evidence>
<dbReference type="GO" id="GO:0005525">
    <property type="term" value="F:GTP binding"/>
    <property type="evidence" value="ECO:0007669"/>
    <property type="project" value="UniProtKB-UniRule"/>
</dbReference>
<dbReference type="GO" id="GO:0007017">
    <property type="term" value="P:microtubule-based process"/>
    <property type="evidence" value="ECO:0007669"/>
    <property type="project" value="InterPro"/>
</dbReference>
<evidence type="ECO:0000256" key="7">
    <source>
        <dbReference type="ARBA" id="ARBA00022741"/>
    </source>
</evidence>
<evidence type="ECO:0000256" key="12">
    <source>
        <dbReference type="ARBA" id="ARBA00049117"/>
    </source>
</evidence>
<dbReference type="InterPro" id="IPR036525">
    <property type="entry name" value="Tubulin/FtsZ_GTPase_sf"/>
</dbReference>
<keyword evidence="9" id="KW-0460">Magnesium</keyword>
<keyword evidence="11" id="KW-0206">Cytoskeleton</keyword>
<dbReference type="GO" id="GO:0046872">
    <property type="term" value="F:metal ion binding"/>
    <property type="evidence" value="ECO:0007669"/>
    <property type="project" value="UniProtKB-KW"/>
</dbReference>
<dbReference type="RefSeq" id="XP_021107920.1">
    <property type="nucleotide sequence ID" value="XM_021252261.1"/>
</dbReference>
<dbReference type="Proteomes" id="UP000694906">
    <property type="component" value="Unplaced"/>
</dbReference>
<reference evidence="16" key="1">
    <citation type="submission" date="2025-08" db="UniProtKB">
        <authorList>
            <consortium name="RefSeq"/>
        </authorList>
    </citation>
    <scope>IDENTIFICATION</scope>
</reference>
<keyword evidence="6" id="KW-0479">Metal-binding</keyword>
<evidence type="ECO:0000256" key="5">
    <source>
        <dbReference type="ARBA" id="ARBA00022701"/>
    </source>
</evidence>
<evidence type="ECO:0000313" key="15">
    <source>
        <dbReference type="Proteomes" id="UP000694906"/>
    </source>
</evidence>
<evidence type="ECO:0000256" key="3">
    <source>
        <dbReference type="ARBA" id="ARBA00009636"/>
    </source>
</evidence>
<evidence type="ECO:0000256" key="10">
    <source>
        <dbReference type="ARBA" id="ARBA00023134"/>
    </source>
</evidence>
<evidence type="ECO:0000256" key="4">
    <source>
        <dbReference type="ARBA" id="ARBA00022490"/>
    </source>
</evidence>
<evidence type="ECO:0000256" key="8">
    <source>
        <dbReference type="ARBA" id="ARBA00022801"/>
    </source>
</evidence>
<comment type="similarity">
    <text evidence="3 13">Belongs to the tubulin family.</text>
</comment>
<dbReference type="PRINTS" id="PR01161">
    <property type="entry name" value="TUBULIN"/>
</dbReference>
<dbReference type="InterPro" id="IPR000217">
    <property type="entry name" value="Tubulin"/>
</dbReference>
<dbReference type="InterPro" id="IPR003008">
    <property type="entry name" value="Tubulin_FtsZ_GTPase"/>
</dbReference>
<comment type="subunit">
    <text evidence="13">Dimer of alpha and beta chains. A typical microtubule is a hollow water-filled tube with an outer diameter of 25 nm and an inner diameter of 15 nM. Alpha-beta heterodimers associate head-to-tail to form protofilaments running lengthwise along the microtubule wall with the beta-tubulin subunit facing the microtubule plus end conferring a structural polarity. Microtubules usually have 13 protofilaments but different protofilament numbers can be found in some organisms and specialized cells.</text>
</comment>
<sequence>MRECISIHVGQAGVQIGNACWELYCLEHGIQPDGQMPSDKTTGGGDDSFNTFFSETGAGKHVPRAVFVDLEPTVVDEVRTGTYRQLFHPEQLITGKEDAANNYARGHYTIGKEIVDLVLDRIRKLADLCTGLQGFLIFHSFGGGTGSGFASLLMERLSVDYGKKSKLEFAIYPAPQVSTAVVEPYNSILTTHTTLEHSDWQVGINYQPPTVVPGGDLAKVQRAVCMLSNTTAIAEAWARLDHRFDLMYAKRAFVHWYVGEGMEEGEFSEAREDLAALEKDYEEVGVDSVEAEAEEGEEY</sequence>
<dbReference type="SMART" id="SM00864">
    <property type="entry name" value="Tubulin"/>
    <property type="match status" value="1"/>
</dbReference>
<dbReference type="GO" id="GO:0005200">
    <property type="term" value="F:structural constituent of cytoskeleton"/>
    <property type="evidence" value="ECO:0007669"/>
    <property type="project" value="InterPro"/>
</dbReference>
<keyword evidence="15" id="KW-1185">Reference proteome</keyword>
<dbReference type="SUPFAM" id="SSF55307">
    <property type="entry name" value="Tubulin C-terminal domain-like"/>
    <property type="match status" value="1"/>
</dbReference>
<feature type="domain" description="Tubulin/FtsZ GTPase" evidence="14">
    <location>
        <begin position="49"/>
        <end position="237"/>
    </location>
</feature>
<keyword evidence="8" id="KW-0378">Hydrolase</keyword>
<dbReference type="Pfam" id="PF00091">
    <property type="entry name" value="Tubulin"/>
    <property type="match status" value="1"/>
</dbReference>
<gene>
    <name evidence="16" type="primary">LOC101710474</name>
</gene>
<evidence type="ECO:0000259" key="14">
    <source>
        <dbReference type="SMART" id="SM00864"/>
    </source>
</evidence>
<comment type="cofactor">
    <cofactor evidence="1">
        <name>Mg(2+)</name>
        <dbReference type="ChEBI" id="CHEBI:18420"/>
    </cofactor>
</comment>
<dbReference type="GO" id="GO:0005874">
    <property type="term" value="C:microtubule"/>
    <property type="evidence" value="ECO:0007669"/>
    <property type="project" value="UniProtKB-KW"/>
</dbReference>
<name>A0AAX6SJ90_HETGA</name>
<dbReference type="FunFam" id="3.40.50.1440:FF:000007">
    <property type="entry name" value="Tubulin alpha chain"/>
    <property type="match status" value="1"/>
</dbReference>